<sequence>MPSPSSDETLSANTFNSLVDTTTAGTMTSISLTSLESNSTITPPSQHSEDAVEKGKQQSCQYFNHHPHHPPHHHHDHHHDHHVHHSPSCSFSRSPPHPSSLGQRPQEEDQQKVQDQSIEPGQDPEQQDQSQPQQQQPLHKQHQRPTLPPPPPPPPPSSSSAAAAAAQAHPNPGNNGKTALNEFITRSRSSTLYTPSDNERDEQIRIAILTRCLNMEDRFQVQAARYWGRLQ</sequence>
<dbReference type="AlphaFoldDB" id="A0AAJ0MPB6"/>
<dbReference type="EMBL" id="JAULSX010000006">
    <property type="protein sequence ID" value="KAK3489120.1"/>
    <property type="molecule type" value="Genomic_DNA"/>
</dbReference>
<name>A0AAJ0MPB6_9PEZI</name>
<comment type="caution">
    <text evidence="2">The sequence shown here is derived from an EMBL/GenBank/DDBJ whole genome shotgun (WGS) entry which is preliminary data.</text>
</comment>
<evidence type="ECO:0000256" key="1">
    <source>
        <dbReference type="SAM" id="MobiDB-lite"/>
    </source>
</evidence>
<dbReference type="RefSeq" id="XP_062690827.1">
    <property type="nucleotide sequence ID" value="XM_062836303.1"/>
</dbReference>
<accession>A0AAJ0MPB6</accession>
<feature type="compositionally biased region" description="Basic and acidic residues" evidence="1">
    <location>
        <begin position="47"/>
        <end position="56"/>
    </location>
</feature>
<feature type="compositionally biased region" description="Pro residues" evidence="1">
    <location>
        <begin position="146"/>
        <end position="157"/>
    </location>
</feature>
<reference evidence="2 3" key="1">
    <citation type="journal article" date="2023" name="Mol. Phylogenet. Evol.">
        <title>Genome-scale phylogeny and comparative genomics of the fungal order Sordariales.</title>
        <authorList>
            <person name="Hensen N."/>
            <person name="Bonometti L."/>
            <person name="Westerberg I."/>
            <person name="Brannstrom I.O."/>
            <person name="Guillou S."/>
            <person name="Cros-Aarteil S."/>
            <person name="Calhoun S."/>
            <person name="Haridas S."/>
            <person name="Kuo A."/>
            <person name="Mondo S."/>
            <person name="Pangilinan J."/>
            <person name="Riley R."/>
            <person name="LaButti K."/>
            <person name="Andreopoulos B."/>
            <person name="Lipzen A."/>
            <person name="Chen C."/>
            <person name="Yan M."/>
            <person name="Daum C."/>
            <person name="Ng V."/>
            <person name="Clum A."/>
            <person name="Steindorff A."/>
            <person name="Ohm R.A."/>
            <person name="Martin F."/>
            <person name="Silar P."/>
            <person name="Natvig D.O."/>
            <person name="Lalanne C."/>
            <person name="Gautier V."/>
            <person name="Ament-Velasquez S.L."/>
            <person name="Kruys A."/>
            <person name="Hutchinson M.I."/>
            <person name="Powell A.J."/>
            <person name="Barry K."/>
            <person name="Miller A.N."/>
            <person name="Grigoriev I.V."/>
            <person name="Debuchy R."/>
            <person name="Gladieux P."/>
            <person name="Hiltunen Thoren M."/>
            <person name="Johannesson H."/>
        </authorList>
    </citation>
    <scope>NUCLEOTIDE SEQUENCE [LARGE SCALE GENOMIC DNA]</scope>
    <source>
        <strain evidence="2 3">FGSC 10403</strain>
    </source>
</reference>
<protein>
    <submittedName>
        <fullName evidence="2">Uncharacterized protein</fullName>
    </submittedName>
</protein>
<dbReference type="GeneID" id="87873925"/>
<feature type="compositionally biased region" description="Low complexity" evidence="1">
    <location>
        <begin position="120"/>
        <end position="138"/>
    </location>
</feature>
<evidence type="ECO:0000313" key="2">
    <source>
        <dbReference type="EMBL" id="KAK3489120.1"/>
    </source>
</evidence>
<feature type="region of interest" description="Disordered" evidence="1">
    <location>
        <begin position="30"/>
        <end position="179"/>
    </location>
</feature>
<organism evidence="2 3">
    <name type="scientific">Neurospora hispaniola</name>
    <dbReference type="NCBI Taxonomy" id="588809"/>
    <lineage>
        <taxon>Eukaryota</taxon>
        <taxon>Fungi</taxon>
        <taxon>Dikarya</taxon>
        <taxon>Ascomycota</taxon>
        <taxon>Pezizomycotina</taxon>
        <taxon>Sordariomycetes</taxon>
        <taxon>Sordariomycetidae</taxon>
        <taxon>Sordariales</taxon>
        <taxon>Sordariaceae</taxon>
        <taxon>Neurospora</taxon>
    </lineage>
</organism>
<evidence type="ECO:0000313" key="3">
    <source>
        <dbReference type="Proteomes" id="UP001285908"/>
    </source>
</evidence>
<dbReference type="Proteomes" id="UP001285908">
    <property type="component" value="Unassembled WGS sequence"/>
</dbReference>
<feature type="compositionally biased region" description="Polar residues" evidence="1">
    <location>
        <begin position="30"/>
        <end position="46"/>
    </location>
</feature>
<gene>
    <name evidence="2" type="ORF">B0T23DRAFT_362401</name>
</gene>
<feature type="compositionally biased region" description="Basic residues" evidence="1">
    <location>
        <begin position="65"/>
        <end position="85"/>
    </location>
</feature>
<keyword evidence="3" id="KW-1185">Reference proteome</keyword>
<proteinExistence type="predicted"/>